<dbReference type="KEGG" id="thel:IG193_00445"/>
<evidence type="ECO:0000313" key="1">
    <source>
        <dbReference type="EMBL" id="QOJ78970.1"/>
    </source>
</evidence>
<evidence type="ECO:0000313" key="2">
    <source>
        <dbReference type="Proteomes" id="UP000594121"/>
    </source>
</evidence>
<dbReference type="AlphaFoldDB" id="A0A7L9FGN9"/>
<dbReference type="EMBL" id="CP062310">
    <property type="protein sequence ID" value="QOJ78970.1"/>
    <property type="molecule type" value="Genomic_DNA"/>
</dbReference>
<dbReference type="GeneID" id="59148319"/>
<name>A0A7L9FGN9_9CREN</name>
<keyword evidence="2" id="KW-1185">Reference proteome</keyword>
<reference evidence="1 2" key="1">
    <citation type="submission" date="2020-10" db="EMBL/GenBank/DDBJ databases">
        <title>Thermofilum lucidum 3507LT sp. nov. a novel member of Thermofilaceae family isolated from Chile hot spring, and proposal of description order Thermofilales.</title>
        <authorList>
            <person name="Zayulina K.S."/>
            <person name="Elcheninov A.G."/>
            <person name="Toshchakov S.V."/>
            <person name="Kublanov I.V."/>
        </authorList>
    </citation>
    <scope>NUCLEOTIDE SEQUENCE [LARGE SCALE GENOMIC DNA]</scope>
    <source>
        <strain evidence="1 2">3507LT</strain>
    </source>
</reference>
<accession>A0A7L9FGN9</accession>
<gene>
    <name evidence="1" type="ORF">IG193_00445</name>
</gene>
<sequence length="194" mass="22474">MERLRDEILRIIREIEEENLNPAVALMRTLRACRDLAHTFKDFAFTEAFMWFEFSSKLLDIIFEREFKRALLTRLEKSGLPLQVVESLRGEAYKFDTDEHFKDYIPDFGKISSDFTTFRNLEAIFKGEVSQSHLEVHGIIVDAAVDAREALKRIVIEFLRGADEVIKSGGAPRDLLAYLKDSTAKIHRMAYGWP</sequence>
<protein>
    <submittedName>
        <fullName evidence="1">Uncharacterized protein</fullName>
    </submittedName>
</protein>
<proteinExistence type="predicted"/>
<dbReference type="InParanoid" id="A0A7L9FGN9"/>
<dbReference type="RefSeq" id="WP_192818942.1">
    <property type="nucleotide sequence ID" value="NZ_CP062310.1"/>
</dbReference>
<dbReference type="Proteomes" id="UP000594121">
    <property type="component" value="Chromosome"/>
</dbReference>
<organism evidence="1 2">
    <name type="scientific">Infirmifilum lucidum</name>
    <dbReference type="NCBI Taxonomy" id="2776706"/>
    <lineage>
        <taxon>Archaea</taxon>
        <taxon>Thermoproteota</taxon>
        <taxon>Thermoprotei</taxon>
        <taxon>Thermofilales</taxon>
        <taxon>Thermofilaceae</taxon>
        <taxon>Infirmifilum</taxon>
    </lineage>
</organism>